<dbReference type="AlphaFoldDB" id="A0A7W7YAS9"/>
<dbReference type="SUPFAM" id="SSF48452">
    <property type="entry name" value="TPR-like"/>
    <property type="match status" value="1"/>
</dbReference>
<feature type="region of interest" description="Disordered" evidence="1">
    <location>
        <begin position="476"/>
        <end position="495"/>
    </location>
</feature>
<protein>
    <submittedName>
        <fullName evidence="2">Uncharacterized protein</fullName>
    </submittedName>
</protein>
<gene>
    <name evidence="2" type="ORF">HNQ65_002246</name>
</gene>
<feature type="region of interest" description="Disordered" evidence="1">
    <location>
        <begin position="169"/>
        <end position="189"/>
    </location>
</feature>
<dbReference type="Gene3D" id="1.25.40.10">
    <property type="entry name" value="Tetratricopeptide repeat domain"/>
    <property type="match status" value="1"/>
</dbReference>
<comment type="caution">
    <text evidence="2">The sequence shown here is derived from an EMBL/GenBank/DDBJ whole genome shotgun (WGS) entry which is preliminary data.</text>
</comment>
<reference evidence="2 3" key="1">
    <citation type="submission" date="2020-08" db="EMBL/GenBank/DDBJ databases">
        <title>Genomic Encyclopedia of Type Strains, Phase IV (KMG-IV): sequencing the most valuable type-strain genomes for metagenomic binning, comparative biology and taxonomic classification.</title>
        <authorList>
            <person name="Goeker M."/>
        </authorList>
    </citation>
    <scope>NUCLEOTIDE SEQUENCE [LARGE SCALE GENOMIC DNA]</scope>
    <source>
        <strain evidence="2 3">DSM 12252</strain>
    </source>
</reference>
<dbReference type="EMBL" id="JACHIG010000004">
    <property type="protein sequence ID" value="MBB5032664.1"/>
    <property type="molecule type" value="Genomic_DNA"/>
</dbReference>
<proteinExistence type="predicted"/>
<dbReference type="InterPro" id="IPR011990">
    <property type="entry name" value="TPR-like_helical_dom_sf"/>
</dbReference>
<evidence type="ECO:0000256" key="1">
    <source>
        <dbReference type="SAM" id="MobiDB-lite"/>
    </source>
</evidence>
<feature type="region of interest" description="Disordered" evidence="1">
    <location>
        <begin position="109"/>
        <end position="128"/>
    </location>
</feature>
<organism evidence="2 3">
    <name type="scientific">Prosthecobacter vanneervenii</name>
    <dbReference type="NCBI Taxonomy" id="48466"/>
    <lineage>
        <taxon>Bacteria</taxon>
        <taxon>Pseudomonadati</taxon>
        <taxon>Verrucomicrobiota</taxon>
        <taxon>Verrucomicrobiia</taxon>
        <taxon>Verrucomicrobiales</taxon>
        <taxon>Verrucomicrobiaceae</taxon>
        <taxon>Prosthecobacter</taxon>
    </lineage>
</organism>
<dbReference type="Proteomes" id="UP000590740">
    <property type="component" value="Unassembled WGS sequence"/>
</dbReference>
<dbReference type="RefSeq" id="WP_184339583.1">
    <property type="nucleotide sequence ID" value="NZ_JACHIG010000004.1"/>
</dbReference>
<evidence type="ECO:0000313" key="3">
    <source>
        <dbReference type="Proteomes" id="UP000590740"/>
    </source>
</evidence>
<name>A0A7W7YAS9_9BACT</name>
<evidence type="ECO:0000313" key="2">
    <source>
        <dbReference type="EMBL" id="MBB5032664.1"/>
    </source>
</evidence>
<sequence>MTPPSTILTSERDRSSMVAWGTLCVLATVQTVIALKLLSSDAAPKSAPVASPTPVISVPKTVPSVVPEVGQIALPPVASAPPLPGSLVAVPTAPVSSGPPPIGSFTRPGVVSQAPAAPATPAQLPPVSPVTAAPAPAVMPPPVVPKATPGMPKAPPAAVTSARPAAPTAVPMAATPAPAPATPMAATPAPVPTTPMAATPAPAPAAPTAAGVPPGFPATVPPIKSLSGQDPAALAAAKPSNKPDPNAGLLRDVNFVISSAKEIRGMSDMQGALELLRRADEVNPDHPAIIAEMAQTYEQMGITAKATDAWRRIQLLGATKAGSFFELASRRLGSGSASGAPESEKFLRLGACQVARDFSVSSGERYVLRVPIVRAGNRPINSQEMNLEVFFFDRVNNEKVAQTIAPEPVEAWQSAPVDWQGTGEEVLDVVYHLPALSAAEIQQHGRRTYYGYMLRLYYNNKLQDVASEPRDLLEYGSTPGAAPGGANPLLPLMGK</sequence>
<keyword evidence="3" id="KW-1185">Reference proteome</keyword>
<accession>A0A7W7YAS9</accession>